<dbReference type="SUPFAM" id="SSF50978">
    <property type="entry name" value="WD40 repeat-like"/>
    <property type="match status" value="1"/>
</dbReference>
<dbReference type="Gene3D" id="1.10.1540.10">
    <property type="entry name" value="BEACH domain"/>
    <property type="match status" value="1"/>
</dbReference>
<dbReference type="Proteomes" id="UP000179807">
    <property type="component" value="Unassembled WGS sequence"/>
</dbReference>
<dbReference type="SUPFAM" id="SSF57903">
    <property type="entry name" value="FYVE/PHD zinc finger"/>
    <property type="match status" value="1"/>
</dbReference>
<organism evidence="2 3">
    <name type="scientific">Tritrichomonas foetus</name>
    <dbReference type="NCBI Taxonomy" id="1144522"/>
    <lineage>
        <taxon>Eukaryota</taxon>
        <taxon>Metamonada</taxon>
        <taxon>Parabasalia</taxon>
        <taxon>Tritrichomonadida</taxon>
        <taxon>Tritrichomonadidae</taxon>
        <taxon>Tritrichomonas</taxon>
    </lineage>
</organism>
<dbReference type="SUPFAM" id="SSF81837">
    <property type="entry name" value="BEACH domain"/>
    <property type="match status" value="1"/>
</dbReference>
<comment type="caution">
    <text evidence="2">The sequence shown here is derived from an EMBL/GenBank/DDBJ whole genome shotgun (WGS) entry which is preliminary data.</text>
</comment>
<dbReference type="InterPro" id="IPR000409">
    <property type="entry name" value="BEACH_dom"/>
</dbReference>
<dbReference type="CDD" id="cd06071">
    <property type="entry name" value="Beach"/>
    <property type="match status" value="1"/>
</dbReference>
<dbReference type="Gene3D" id="2.130.10.10">
    <property type="entry name" value="YVTN repeat-like/Quinoprotein amine dehydrogenase"/>
    <property type="match status" value="1"/>
</dbReference>
<dbReference type="GeneID" id="94833550"/>
<dbReference type="InterPro" id="IPR011011">
    <property type="entry name" value="Znf_FYVE_PHD"/>
</dbReference>
<dbReference type="InterPro" id="IPR050865">
    <property type="entry name" value="BEACH_Domain"/>
</dbReference>
<feature type="domain" description="BEACH" evidence="1">
    <location>
        <begin position="1837"/>
        <end position="2115"/>
    </location>
</feature>
<dbReference type="EMBL" id="MLAK01000502">
    <property type="protein sequence ID" value="OHT13650.1"/>
    <property type="molecule type" value="Genomic_DNA"/>
</dbReference>
<protein>
    <submittedName>
        <fullName evidence="2">Beige/BEACH domain containing protein</fullName>
    </submittedName>
</protein>
<name>A0A1J4KRC5_9EUKA</name>
<dbReference type="VEuPathDB" id="TrichDB:TRFO_16214"/>
<evidence type="ECO:0000313" key="2">
    <source>
        <dbReference type="EMBL" id="OHT13650.1"/>
    </source>
</evidence>
<reference evidence="2" key="1">
    <citation type="submission" date="2016-10" db="EMBL/GenBank/DDBJ databases">
        <authorList>
            <person name="Benchimol M."/>
            <person name="Almeida L.G."/>
            <person name="Vasconcelos A.T."/>
            <person name="Perreira-Neves A."/>
            <person name="Rosa I.A."/>
            <person name="Tasca T."/>
            <person name="Bogo M.R."/>
            <person name="de Souza W."/>
        </authorList>
    </citation>
    <scope>NUCLEOTIDE SEQUENCE [LARGE SCALE GENOMIC DNA]</scope>
    <source>
        <strain evidence="2">K</strain>
    </source>
</reference>
<accession>A0A1J4KRC5</accession>
<sequence length="2481" mass="283848">MASWFDSSISYASGISIPSISLSIRNSKKDVPSSVSEFKKIVNEQTKEKPPDKCINYYMKEFDNIKTSKLQKYGIYGDLAKIIRYSNIFIDYYFEDISKASKLLSFLNSSLRIFISARRTDKSLFKIVIKIAQTNDEQILHCAAPFVQSCLMKKELLTLFFRQQQLVLIWSNIFILHQNTNQIIGPIINCFFSNLDNNSNTAAIPDSSSSSNIPNSQIEIKSSIKIIDDVSQIIQFLDKVYDDFNSNNIEPILASNAFLFLGLMIKSIYTGDFLPSILEFIQQMANFLDNFDFFEPFIVAPTSDPPSIWAAIDAICADPDISIDLLNSALNAIHKSDIPPCPEVFSFNSFIPRMSEISDEMQKMLFEVIEKSEIETKADFLCYVMPLSQTNINTKYLLDLYKNMTWTDVLIDTIIEKFLIEPGFEEVELCLCSDENIFLIAYSFIKQIPKDTQNAKNLFTLFTCIVSDSNFNSDSIQNILSLFYEFLVQVNPEHYMKDLISLISNGADEQLIKTFSAACLNNLQFTQTFIKYNGVQQLKQFFNSTTGLDFIAAVVVDGPYKEIDEYVFELFDHKDEDEILPKFDKKQIFNLMMGLPQGSNETGLLRIPALCVFIEDVPLFSPHDIYIYGSIATKYFKPNAEQIKKFAFIYMTNDLAFQVFKDHTILPSISNPSLIHSDIYEFHSAARNGSIYLQRPASFSFWFNVLNLKGQSVLASFHGGKIVFMENSYISFASKSVVCSIKEWHMISLTCSEKRNNQRLMSVFFDGQKLSDILITSPANTLTIGSKNSSERQSEWIMTPYVYISQNPETQTEIKHLFELGPRNPSSKRIKCSEFNTMFVPYRGFLKYMHIFGGPSFIFQRMLEAENHEEFLNLLQTSFNLMKLGCYSNTLFYSSINYILSRKSIFLSSNVVELIVNQLSLPNGFNWKGFYLIFNHYSMLSSSTFKSHIIIDALISKKPNFDDLKLFHSAVDAFCIFDIDTDTLQNLIRIIKLYLQNGHKELLRKLADTLAVLPFFDTDTIKVNLYDERVSIKQKILYDIIVNDKKDFKTYFDCKSSFLLMNMLHRDLATDFFLFLSKIFYENPEYFDISAFKSIKSFYFYLVQEEKFWIAFLIILMNYNGNKIDDFLGRKVHRVSLFPIFIDLVTFLIPFDVLNPLEYSENDLKFTVSYKMLGIIDEYIVNASPSNIYNLLPSIQNLCSLGFGENKAIHYPFKLSKKKEKGNNGLKLSNWSHTIFSFLNNDIVEDNQRYIEQCLHDIDSQLYEETKNYMEANPIEVNSADIIFDNTVPKVNFDEKILQAPHSLLIAQTAMKSILLLISDPFVFRKALIHLTLYGADVLTQVAICMHQKIIIELLANSNKISCDSLNVLLDFLSARVLEGWWSNNISHLMEAALSSLKTFNSCTHSFILTCLQKVIDSMDLSNPTNISNFNNLIKIGYSCVNSPISQSLLLDSKFLEAFHHFLYALNSVLILENSDNQTKDEINKFLSFIIEKLTLIKGFQESISYKDMRLWINEEIPFSESYKNYYNEIFQSAIMSNSNIIQERDEITLSPKIDQIRVDVAITTKKIAYLRRALRFELFARVNKSTIQIERAIYSLFKISTLLDHSSKEPQKFSIAPSPHPMVVPTKMIPLLFEYQAPYRKGKNQIEIPQSHSVYKGFSTSIKELNKIIVGPKCLEDWELPPKTNAAVAMLFKSRFNAVYGPFVCNMLLAPDVLKSVAVQSSSCLHVLLNATISSTGIVSLIDKVMLCHYPIIENAMHGIYGEASLFLGHVVLNIPFSLMTMAIPRTYLYEPTAIDIFTAAGCHFTFILSTNNRKVLCQQIHVNAVPNARRSAHFAYRLYSKPFEAVTKMWTSQLLSNYDYLLYLNMVSGRSFNDFSQYPVFPWTIGDFSSSNPLAGMRDLSKPMGQQTPKRLEHYDIMYAESNPHYNYGTHYSYPANILFFMMRVEPYTLYSVMLHAGFDHPDRQFFSIDESYRSASEVNQADVRELIPELYTFPEMFINSNKIDLQKRTDGKELDTVILPSWGNDPQTFVWQMRIALESQNITKNLPSWIDLIFGYKQRGQAAIEAKNVFHPLSYDTVEKERDSPIYRAQIESIRNFGQCPIQLLEKPHPSQNIKPRNNLMSIETISCMIKQMPANCFHIRVYDEEVYASANLSHYMGSPPILVQVNEGYFTLNGNTTISVDQIFDITSSSISSDNSLLTITTGSGMVMNYYLSQTNVFSHISGSLIPGKNFLTSAVSSHYGLVCAASDKEIYLFDLPSGFLMKSFKTESIGQVEMIKFDEVHDFIIVSTIKNKIVVFRNNLNEDFIAETELVSPIQKITSLSTTDSEIWIPRPFFATGHENGEINLWEISPLEKLIIPNLVSRTLKNPITAIKIFKHSKALVAIDVNGMAATVSIEFALKLPLRPSFYDKCAACMKEFSIENKQVVCSLCGLPYCRQCVSDSKPNLCKRCEKEDTSKCELCFHSTSSFDQDELNGFT</sequence>
<proteinExistence type="predicted"/>
<dbReference type="CDD" id="cd00065">
    <property type="entry name" value="FYVE_like_SF"/>
    <property type="match status" value="1"/>
</dbReference>
<dbReference type="SMART" id="SM01026">
    <property type="entry name" value="Beach"/>
    <property type="match status" value="1"/>
</dbReference>
<dbReference type="InterPro" id="IPR015943">
    <property type="entry name" value="WD40/YVTN_repeat-like_dom_sf"/>
</dbReference>
<gene>
    <name evidence="2" type="ORF">TRFO_16214</name>
</gene>
<dbReference type="PANTHER" id="PTHR13743">
    <property type="entry name" value="BEIGE/BEACH-RELATED"/>
    <property type="match status" value="1"/>
</dbReference>
<dbReference type="PROSITE" id="PS50197">
    <property type="entry name" value="BEACH"/>
    <property type="match status" value="1"/>
</dbReference>
<dbReference type="InterPro" id="IPR036372">
    <property type="entry name" value="BEACH_dom_sf"/>
</dbReference>
<dbReference type="Pfam" id="PF02138">
    <property type="entry name" value="Beach"/>
    <property type="match status" value="1"/>
</dbReference>
<dbReference type="PANTHER" id="PTHR13743:SF123">
    <property type="entry name" value="PROTEIN FAN"/>
    <property type="match status" value="1"/>
</dbReference>
<dbReference type="RefSeq" id="XP_068366786.1">
    <property type="nucleotide sequence ID" value="XM_068498846.1"/>
</dbReference>
<keyword evidence="3" id="KW-1185">Reference proteome</keyword>
<dbReference type="InterPro" id="IPR036322">
    <property type="entry name" value="WD40_repeat_dom_sf"/>
</dbReference>
<evidence type="ECO:0000259" key="1">
    <source>
        <dbReference type="PROSITE" id="PS50197"/>
    </source>
</evidence>
<dbReference type="OrthoDB" id="10255339at2759"/>
<evidence type="ECO:0000313" key="3">
    <source>
        <dbReference type="Proteomes" id="UP000179807"/>
    </source>
</evidence>